<feature type="chain" id="PRO_5003011811" evidence="1">
    <location>
        <begin position="29"/>
        <end position="196"/>
    </location>
</feature>
<organism evidence="2 3">
    <name type="scientific">Haliangium ochraceum (strain DSM 14365 / JCM 11303 / SMP-2)</name>
    <dbReference type="NCBI Taxonomy" id="502025"/>
    <lineage>
        <taxon>Bacteria</taxon>
        <taxon>Pseudomonadati</taxon>
        <taxon>Myxococcota</taxon>
        <taxon>Polyangia</taxon>
        <taxon>Haliangiales</taxon>
        <taxon>Kofleriaceae</taxon>
        <taxon>Haliangium</taxon>
    </lineage>
</organism>
<keyword evidence="3" id="KW-1185">Reference proteome</keyword>
<dbReference type="AlphaFoldDB" id="D0LZH4"/>
<feature type="signal peptide" evidence="1">
    <location>
        <begin position="1"/>
        <end position="28"/>
    </location>
</feature>
<protein>
    <submittedName>
        <fullName evidence="2">Elastin (Supravalvular aortic stenosis, Williams-Beuren syndrome)-like protein</fullName>
    </submittedName>
</protein>
<dbReference type="KEGG" id="hoh:Hoch_5470"/>
<dbReference type="STRING" id="502025.Hoch_5470"/>
<keyword evidence="1" id="KW-0732">Signal</keyword>
<gene>
    <name evidence="2" type="ordered locus">Hoch_5470</name>
</gene>
<name>D0LZH4_HALO1</name>
<accession>D0LZH4</accession>
<sequence>MTPPSRRALGCRLPRALLVPVLAAGAFAAPAGVAAEERVSAADARAGEGESGQGEGAGEAGPVAHWAVGAGSFLGLTGPAAFGLAAEAQMVPRFWPGPYFGLGVRYRGFRGLASGLVAAGPVFQAAATRPHLAIEMHASAGLRYGPAEPVFGAGVRTQLGLWGPLALALSADGYASFDGARLRLAVMPALMLVLGG</sequence>
<evidence type="ECO:0000256" key="1">
    <source>
        <dbReference type="SAM" id="SignalP"/>
    </source>
</evidence>
<reference evidence="2 3" key="1">
    <citation type="journal article" date="2010" name="Stand. Genomic Sci.">
        <title>Complete genome sequence of Haliangium ochraceum type strain (SMP-2).</title>
        <authorList>
            <consortium name="US DOE Joint Genome Institute (JGI-PGF)"/>
            <person name="Ivanova N."/>
            <person name="Daum C."/>
            <person name="Lang E."/>
            <person name="Abt B."/>
            <person name="Kopitz M."/>
            <person name="Saunders E."/>
            <person name="Lapidus A."/>
            <person name="Lucas S."/>
            <person name="Glavina Del Rio T."/>
            <person name="Nolan M."/>
            <person name="Tice H."/>
            <person name="Copeland A."/>
            <person name="Cheng J.F."/>
            <person name="Chen F."/>
            <person name="Bruce D."/>
            <person name="Goodwin L."/>
            <person name="Pitluck S."/>
            <person name="Mavromatis K."/>
            <person name="Pati A."/>
            <person name="Mikhailova N."/>
            <person name="Chen A."/>
            <person name="Palaniappan K."/>
            <person name="Land M."/>
            <person name="Hauser L."/>
            <person name="Chang Y.J."/>
            <person name="Jeffries C.D."/>
            <person name="Detter J.C."/>
            <person name="Brettin T."/>
            <person name="Rohde M."/>
            <person name="Goker M."/>
            <person name="Bristow J."/>
            <person name="Markowitz V."/>
            <person name="Eisen J.A."/>
            <person name="Hugenholtz P."/>
            <person name="Kyrpides N.C."/>
            <person name="Klenk H.P."/>
        </authorList>
    </citation>
    <scope>NUCLEOTIDE SEQUENCE [LARGE SCALE GENOMIC DNA]</scope>
    <source>
        <strain evidence="3">DSM 14365 / CIP 107738 / JCM 11303 / AJ 13395 / SMP-2</strain>
    </source>
</reference>
<dbReference type="EMBL" id="CP001804">
    <property type="protein sequence ID" value="ACY17953.1"/>
    <property type="molecule type" value="Genomic_DNA"/>
</dbReference>
<dbReference type="HOGENOM" id="CLU_1388543_0_0_7"/>
<dbReference type="RefSeq" id="WP_012830545.1">
    <property type="nucleotide sequence ID" value="NC_013440.1"/>
</dbReference>
<evidence type="ECO:0000313" key="3">
    <source>
        <dbReference type="Proteomes" id="UP000001880"/>
    </source>
</evidence>
<dbReference type="Proteomes" id="UP000001880">
    <property type="component" value="Chromosome"/>
</dbReference>
<evidence type="ECO:0000313" key="2">
    <source>
        <dbReference type="EMBL" id="ACY17953.1"/>
    </source>
</evidence>
<proteinExistence type="predicted"/>